<evidence type="ECO:0000313" key="2">
    <source>
        <dbReference type="EMBL" id="CAF1635774.1"/>
    </source>
</evidence>
<evidence type="ECO:0000313" key="1">
    <source>
        <dbReference type="EMBL" id="CAF1371897.1"/>
    </source>
</evidence>
<evidence type="ECO:0000313" key="3">
    <source>
        <dbReference type="Proteomes" id="UP000663828"/>
    </source>
</evidence>
<dbReference type="Proteomes" id="UP000663852">
    <property type="component" value="Unassembled WGS sequence"/>
</dbReference>
<dbReference type="Proteomes" id="UP000663828">
    <property type="component" value="Unassembled WGS sequence"/>
</dbReference>
<proteinExistence type="predicted"/>
<name>A0A816DPY8_ADIRI</name>
<keyword evidence="3" id="KW-1185">Reference proteome</keyword>
<comment type="caution">
    <text evidence="2">The sequence shown here is derived from an EMBL/GenBank/DDBJ whole genome shotgun (WGS) entry which is preliminary data.</text>
</comment>
<protein>
    <submittedName>
        <fullName evidence="2">Uncharacterized protein</fullName>
    </submittedName>
</protein>
<organism evidence="2 3">
    <name type="scientific">Adineta ricciae</name>
    <name type="common">Rotifer</name>
    <dbReference type="NCBI Taxonomy" id="249248"/>
    <lineage>
        <taxon>Eukaryota</taxon>
        <taxon>Metazoa</taxon>
        <taxon>Spiralia</taxon>
        <taxon>Gnathifera</taxon>
        <taxon>Rotifera</taxon>
        <taxon>Eurotatoria</taxon>
        <taxon>Bdelloidea</taxon>
        <taxon>Adinetida</taxon>
        <taxon>Adinetidae</taxon>
        <taxon>Adineta</taxon>
    </lineage>
</organism>
<dbReference type="EMBL" id="CAJNOR010008650">
    <property type="protein sequence ID" value="CAF1635774.1"/>
    <property type="molecule type" value="Genomic_DNA"/>
</dbReference>
<sequence length="131" mass="14526">MASSQTNNERWLEMDVTLFKQSDVEKKSRSSLSGTEVHMIRTMIKVDTGCCELALTASLVEQLDLEYFDTVSVSSSTDNNVLIKRYGPVLILWERIIAPAYAYCMPCLNAPLLGLKPLPRSIIPATGSVDI</sequence>
<gene>
    <name evidence="1" type="ORF">EDS130_LOCUS34422</name>
    <name evidence="2" type="ORF">XAT740_LOCUS52443</name>
</gene>
<dbReference type="AlphaFoldDB" id="A0A816DPY8"/>
<dbReference type="EMBL" id="CAJNOJ010000288">
    <property type="protein sequence ID" value="CAF1371897.1"/>
    <property type="molecule type" value="Genomic_DNA"/>
</dbReference>
<reference evidence="2" key="1">
    <citation type="submission" date="2021-02" db="EMBL/GenBank/DDBJ databases">
        <authorList>
            <person name="Nowell W R."/>
        </authorList>
    </citation>
    <scope>NUCLEOTIDE SEQUENCE</scope>
</reference>
<accession>A0A816DPY8</accession>